<feature type="compositionally biased region" description="Polar residues" evidence="1">
    <location>
        <begin position="278"/>
        <end position="290"/>
    </location>
</feature>
<organism evidence="2 3">
    <name type="scientific">Hohenbuehelia grisea</name>
    <dbReference type="NCBI Taxonomy" id="104357"/>
    <lineage>
        <taxon>Eukaryota</taxon>
        <taxon>Fungi</taxon>
        <taxon>Dikarya</taxon>
        <taxon>Basidiomycota</taxon>
        <taxon>Agaricomycotina</taxon>
        <taxon>Agaricomycetes</taxon>
        <taxon>Agaricomycetidae</taxon>
        <taxon>Agaricales</taxon>
        <taxon>Pleurotineae</taxon>
        <taxon>Pleurotaceae</taxon>
        <taxon>Hohenbuehelia</taxon>
    </lineage>
</organism>
<feature type="region of interest" description="Disordered" evidence="1">
    <location>
        <begin position="277"/>
        <end position="334"/>
    </location>
</feature>
<evidence type="ECO:0008006" key="4">
    <source>
        <dbReference type="Google" id="ProtNLM"/>
    </source>
</evidence>
<feature type="region of interest" description="Disordered" evidence="1">
    <location>
        <begin position="81"/>
        <end position="151"/>
    </location>
</feature>
<protein>
    <recommendedName>
        <fullName evidence="4">Gag-like protein</fullName>
    </recommendedName>
</protein>
<evidence type="ECO:0000256" key="1">
    <source>
        <dbReference type="SAM" id="MobiDB-lite"/>
    </source>
</evidence>
<evidence type="ECO:0000313" key="2">
    <source>
        <dbReference type="EMBL" id="KAL0961146.1"/>
    </source>
</evidence>
<feature type="compositionally biased region" description="Low complexity" evidence="1">
    <location>
        <begin position="306"/>
        <end position="330"/>
    </location>
</feature>
<sequence>MWILEWPERAVIRCLWPGLPFDQGYDARDVPFRLTLITKSTVRGRPPLSFSLTRNPACTLATLLTLSTFAALAAMPDTDLVQSPELSRPSTPTSQISNPLLDEHLQDTPRNSSDKRRRTEGTDSQHKSPSPSRPASRAESLHDIPRTHMPDPGAIIAARCKAGGGIPGVSAQQWAEECVNFLQLIAEGARATFERTNNPQYNLELTRAIHNGLRSCASTLVGLTPAALREQVSPLPEYPPTSQASLCPASDGEELKDLIKGLESSLLLRITNLERQVRNQPGTQQKQARATSADPPATNTPSYASATAKNPPKTTPTTQATAPTPPKTNQRAPNVKFVVRFQGRAPPETHRQTPLILSTTLNLTLARSASARDAKLSVLGAEWNRTHNIILVFPAGTRPADVYAHSNIILPVVDHGLPNVLFTHDTKWTKLVVSRVPAHCPEGRAWESSVLGVMLRRNPILKNLKFAQEPHFIANPAEGLPTQAAIVFAIEDPDGSRGRDILRTPIYMGGVLCPTRMWKEKPRFLQCARCQGLGHPTRTCSNAFKCAKCAQHHKTTDHNRHCPSMAAGNNNICICAKRCANCDGEHWATDEGCPEKRRYSAPPPPRPAPFTNPATPAPASTPRAPNNPSMEEDL</sequence>
<accession>A0ABR3K049</accession>
<feature type="compositionally biased region" description="Low complexity" evidence="1">
    <location>
        <begin position="128"/>
        <end position="138"/>
    </location>
</feature>
<gene>
    <name evidence="2" type="ORF">HGRIS_006118</name>
</gene>
<proteinExistence type="predicted"/>
<evidence type="ECO:0000313" key="3">
    <source>
        <dbReference type="Proteomes" id="UP001556367"/>
    </source>
</evidence>
<feature type="compositionally biased region" description="Polar residues" evidence="1">
    <location>
        <begin position="81"/>
        <end position="98"/>
    </location>
</feature>
<feature type="compositionally biased region" description="Basic and acidic residues" evidence="1">
    <location>
        <begin position="139"/>
        <end position="149"/>
    </location>
</feature>
<dbReference type="EMBL" id="JASNQZ010000001">
    <property type="protein sequence ID" value="KAL0961146.1"/>
    <property type="molecule type" value="Genomic_DNA"/>
</dbReference>
<keyword evidence="3" id="KW-1185">Reference proteome</keyword>
<feature type="region of interest" description="Disordered" evidence="1">
    <location>
        <begin position="592"/>
        <end position="634"/>
    </location>
</feature>
<comment type="caution">
    <text evidence="2">The sequence shown here is derived from an EMBL/GenBank/DDBJ whole genome shotgun (WGS) entry which is preliminary data.</text>
</comment>
<reference evidence="3" key="1">
    <citation type="submission" date="2024-06" db="EMBL/GenBank/DDBJ databases">
        <title>Multi-omics analyses provide insights into the biosynthesis of the anticancer antibiotic pleurotin in Hohenbuehelia grisea.</title>
        <authorList>
            <person name="Weaver J.A."/>
            <person name="Alberti F."/>
        </authorList>
    </citation>
    <scope>NUCLEOTIDE SEQUENCE [LARGE SCALE GENOMIC DNA]</scope>
    <source>
        <strain evidence="3">T-177</strain>
    </source>
</reference>
<name>A0ABR3K049_9AGAR</name>
<dbReference type="Proteomes" id="UP001556367">
    <property type="component" value="Unassembled WGS sequence"/>
</dbReference>
<feature type="compositionally biased region" description="Basic and acidic residues" evidence="1">
    <location>
        <begin position="101"/>
        <end position="126"/>
    </location>
</feature>
<feature type="compositionally biased region" description="Low complexity" evidence="1">
    <location>
        <begin position="611"/>
        <end position="634"/>
    </location>
</feature>
<feature type="compositionally biased region" description="Pro residues" evidence="1">
    <location>
        <begin position="601"/>
        <end position="610"/>
    </location>
</feature>